<sequence length="436" mass="49757">MICNYRRCTSRNFKKLFSTTSVWKEKHCCKLLIIGGGTAGCNIAHRFSRILRPNDIIIVEPSEVHYYQPDFTFVGAGVKKLRDTLKATIQVLPDKAIWLKDEVTELCPHVNSAITKKGDIIEYEFMILAVGLELCIGKVKGLAEAFEESRNVCTIYSPKYVEKSFRCLKDFARGVAVFTCPKTPTKCFSASLKICFLAEDYFRRNDKVCEAHILFCTGLRRTIPVECYEEVILKVVKRKKIDLHIRTNLIEVQPDKNTAIFQCLDNPGETIKMEYNMLHVTPPMGSANVLRNCKELSNKYGYADVNPNTLQHKKYPNVFAIGDCTPGITNKTSSAIGVQSIIVYQNLLSVVRGKPPKMHYDGYTACPVVTGYGTCILAEFDYKNNACESLPWKQNSESRLNYYLKKDVLGKLYWKYSVKGRNTFNRSLLRMFKLRR</sequence>
<dbReference type="Proteomes" id="UP001056778">
    <property type="component" value="Chromosome 9"/>
</dbReference>
<evidence type="ECO:0000313" key="2">
    <source>
        <dbReference type="Proteomes" id="UP001056778"/>
    </source>
</evidence>
<evidence type="ECO:0000313" key="1">
    <source>
        <dbReference type="EMBL" id="KAI4455355.1"/>
    </source>
</evidence>
<protein>
    <submittedName>
        <fullName evidence="1">Sulfide:quinone oxidoreductase</fullName>
    </submittedName>
</protein>
<reference evidence="1" key="1">
    <citation type="submission" date="2022-04" db="EMBL/GenBank/DDBJ databases">
        <title>Chromosome-scale genome assembly of Holotrichia oblita Faldermann.</title>
        <authorList>
            <person name="Rongchong L."/>
        </authorList>
    </citation>
    <scope>NUCLEOTIDE SEQUENCE</scope>
    <source>
        <strain evidence="1">81SQS9</strain>
    </source>
</reference>
<accession>A0ACB9SKY8</accession>
<gene>
    <name evidence="1" type="ORF">MML48_9g00008296</name>
</gene>
<keyword evidence="2" id="KW-1185">Reference proteome</keyword>
<comment type="caution">
    <text evidence="1">The sequence shown here is derived from an EMBL/GenBank/DDBJ whole genome shotgun (WGS) entry which is preliminary data.</text>
</comment>
<name>A0ACB9SKY8_HOLOL</name>
<proteinExistence type="predicted"/>
<dbReference type="EMBL" id="CM043023">
    <property type="protein sequence ID" value="KAI4455355.1"/>
    <property type="molecule type" value="Genomic_DNA"/>
</dbReference>
<organism evidence="1 2">
    <name type="scientific">Holotrichia oblita</name>
    <name type="common">Chafer beetle</name>
    <dbReference type="NCBI Taxonomy" id="644536"/>
    <lineage>
        <taxon>Eukaryota</taxon>
        <taxon>Metazoa</taxon>
        <taxon>Ecdysozoa</taxon>
        <taxon>Arthropoda</taxon>
        <taxon>Hexapoda</taxon>
        <taxon>Insecta</taxon>
        <taxon>Pterygota</taxon>
        <taxon>Neoptera</taxon>
        <taxon>Endopterygota</taxon>
        <taxon>Coleoptera</taxon>
        <taxon>Polyphaga</taxon>
        <taxon>Scarabaeiformia</taxon>
        <taxon>Scarabaeidae</taxon>
        <taxon>Melolonthinae</taxon>
        <taxon>Holotrichia</taxon>
    </lineage>
</organism>